<dbReference type="InterPro" id="IPR015001">
    <property type="entry name" value="DUF1850"/>
</dbReference>
<reference evidence="1 2" key="2">
    <citation type="journal article" date="2012" name="Stand. Genomic Sci.">
        <title>Genome sequence of the moderately thermophilic, amino-acid-degrading and sulfur-reducing bacterium Thermovirga lienii type strain (Cas60314(T)).</title>
        <authorList>
            <person name="Goker M."/>
            <person name="Saunders E."/>
            <person name="Lapidus A."/>
            <person name="Nolan M."/>
            <person name="Lucas S."/>
            <person name="Hammon N."/>
            <person name="Deshpande S."/>
            <person name="Cheng J.F."/>
            <person name="Han C."/>
            <person name="Tapia R."/>
            <person name="Goodwin L.A."/>
            <person name="Pitluck S."/>
            <person name="Liolios K."/>
            <person name="Mavromatis K."/>
            <person name="Pagani I."/>
            <person name="Ivanova N."/>
            <person name="Mikhailova N."/>
            <person name="Pati A."/>
            <person name="Chen A."/>
            <person name="Palaniappan K."/>
            <person name="Land M."/>
            <person name="Chang Y.J."/>
            <person name="Jeffries C.D."/>
            <person name="Brambilla E.M."/>
            <person name="Rohde M."/>
            <person name="Spring S."/>
            <person name="Detter J.C."/>
            <person name="Woyke T."/>
            <person name="Bristow J."/>
            <person name="Eisen J.A."/>
            <person name="Markowitz V."/>
            <person name="Hugenholtz P."/>
            <person name="Kyrpides N.C."/>
            <person name="Klenk H.P."/>
        </authorList>
    </citation>
    <scope>NUCLEOTIDE SEQUENCE [LARGE SCALE GENOMIC DNA]</scope>
    <source>
        <strain evidence="2">ATCC BAA-1197 / DSM 17291 / Cas60314</strain>
    </source>
</reference>
<reference evidence="2" key="1">
    <citation type="submission" date="2011-10" db="EMBL/GenBank/DDBJ databases">
        <title>The complete genome of chromosome of Thermovirga lienii DSM 17291.</title>
        <authorList>
            <consortium name="US DOE Joint Genome Institute (JGI-PGF)"/>
            <person name="Lucas S."/>
            <person name="Copeland A."/>
            <person name="Lapidus A."/>
            <person name="Glavina del Rio T."/>
            <person name="Dalin E."/>
            <person name="Tice H."/>
            <person name="Bruce D."/>
            <person name="Goodwin L."/>
            <person name="Pitluck S."/>
            <person name="Peters L."/>
            <person name="Mikhailova N."/>
            <person name="Saunders E."/>
            <person name="Kyrpides N."/>
            <person name="Mavromatis K."/>
            <person name="Ivanova N."/>
            <person name="Last F.I."/>
            <person name="Brettin T."/>
            <person name="Detter J.C."/>
            <person name="Han C."/>
            <person name="Larimer F."/>
            <person name="Land M."/>
            <person name="Hauser L."/>
            <person name="Markowitz V."/>
            <person name="Cheng J.-F."/>
            <person name="Hugenholtz P."/>
            <person name="Woyke T."/>
            <person name="Wu D."/>
            <person name="Spring S."/>
            <person name="Schroeder M."/>
            <person name="Brambilla E.-M."/>
            <person name="Klenk H.-P."/>
            <person name="Eisen J.A."/>
        </authorList>
    </citation>
    <scope>NUCLEOTIDE SEQUENCE [LARGE SCALE GENOMIC DNA]</scope>
    <source>
        <strain evidence="2">ATCC BAA-1197 / DSM 17291 / Cas60314</strain>
    </source>
</reference>
<evidence type="ECO:0000313" key="1">
    <source>
        <dbReference type="EMBL" id="AER67431.1"/>
    </source>
</evidence>
<dbReference type="HOGENOM" id="CLU_1539305_0_0_0"/>
<evidence type="ECO:0008006" key="3">
    <source>
        <dbReference type="Google" id="ProtNLM"/>
    </source>
</evidence>
<sequence length="174" mass="19964">MFSKNKGLILLLIFAIATTSILLLFHKVTVLTIENYENGNVLFRKIVPEGYTFATVIRHSVHLSPVYEYYSIDKSGKMYLTSTKLQDLGWGVPSTYKNKGKFEKNFLVIEGINKPIDFLPFRVSYIAKPALLMDHCEKKVDLTKAVNDGERIDISTTKTYLWKFLTWGDVNVLF</sequence>
<protein>
    <recommendedName>
        <fullName evidence="3">DUF1850 domain-containing protein</fullName>
    </recommendedName>
</protein>
<accession>G7V8A0</accession>
<dbReference type="STRING" id="580340.Tlie_1709"/>
<name>G7V8A0_THELD</name>
<dbReference type="KEGG" id="tli:Tlie_1709"/>
<dbReference type="AlphaFoldDB" id="G7V8A0"/>
<keyword evidence="2" id="KW-1185">Reference proteome</keyword>
<dbReference type="OrthoDB" id="4304at2"/>
<proteinExistence type="predicted"/>
<dbReference type="EMBL" id="CP003096">
    <property type="protein sequence ID" value="AER67431.1"/>
    <property type="molecule type" value="Genomic_DNA"/>
</dbReference>
<dbReference type="Proteomes" id="UP000005868">
    <property type="component" value="Chromosome"/>
</dbReference>
<evidence type="ECO:0000313" key="2">
    <source>
        <dbReference type="Proteomes" id="UP000005868"/>
    </source>
</evidence>
<dbReference type="Pfam" id="PF08905">
    <property type="entry name" value="DUF1850"/>
    <property type="match status" value="1"/>
</dbReference>
<organism evidence="1 2">
    <name type="scientific">Thermovirga lienii (strain ATCC BAA-1197 / DSM 17291 / Cas60314)</name>
    <dbReference type="NCBI Taxonomy" id="580340"/>
    <lineage>
        <taxon>Bacteria</taxon>
        <taxon>Thermotogati</taxon>
        <taxon>Synergistota</taxon>
        <taxon>Synergistia</taxon>
        <taxon>Synergistales</taxon>
        <taxon>Thermovirgaceae</taxon>
        <taxon>Thermovirga</taxon>
    </lineage>
</organism>
<dbReference type="eggNOG" id="COG4729">
    <property type="taxonomic scope" value="Bacteria"/>
</dbReference>
<gene>
    <name evidence="1" type="ordered locus">Tlie_1709</name>
</gene>